<evidence type="ECO:0008006" key="4">
    <source>
        <dbReference type="Google" id="ProtNLM"/>
    </source>
</evidence>
<protein>
    <recommendedName>
        <fullName evidence="4">Sulfatase</fullName>
    </recommendedName>
</protein>
<dbReference type="AlphaFoldDB" id="A0A482Y866"/>
<comment type="caution">
    <text evidence="2">The sequence shown here is derived from an EMBL/GenBank/DDBJ whole genome shotgun (WGS) entry which is preliminary data.</text>
</comment>
<dbReference type="Proteomes" id="UP000291097">
    <property type="component" value="Unassembled WGS sequence"/>
</dbReference>
<dbReference type="InterPro" id="IPR017850">
    <property type="entry name" value="Alkaline_phosphatase_core_sf"/>
</dbReference>
<feature type="region of interest" description="Disordered" evidence="1">
    <location>
        <begin position="287"/>
        <end position="315"/>
    </location>
</feature>
<dbReference type="Gene3D" id="3.40.720.10">
    <property type="entry name" value="Alkaline Phosphatase, subunit A"/>
    <property type="match status" value="1"/>
</dbReference>
<organism evidence="2 3">
    <name type="scientific">Natrinema hispanicum</name>
    <dbReference type="NCBI Taxonomy" id="392421"/>
    <lineage>
        <taxon>Archaea</taxon>
        <taxon>Methanobacteriati</taxon>
        <taxon>Methanobacteriota</taxon>
        <taxon>Stenosarchaea group</taxon>
        <taxon>Halobacteria</taxon>
        <taxon>Halobacteriales</taxon>
        <taxon>Natrialbaceae</taxon>
        <taxon>Natrinema</taxon>
    </lineage>
</organism>
<accession>A0A482Y866</accession>
<evidence type="ECO:0000313" key="2">
    <source>
        <dbReference type="EMBL" id="RZV10934.1"/>
    </source>
</evidence>
<sequence length="315" mass="36147">MKFPVHYTFSNLKKAVHDPALFLVEGRRLALSANAAYSRLRGFNGTCKVIEEDWDNLIILDGCRYDLFEEVNFLDGRLESRTSVGSESWEFLCENFQGRQLHDVIYVTANPHAPKLDDNTFYQTVNLLKHQWDEDLRTVTPEAMTKEALKIHEKHPNKRLIIHYMQPHFPFIGEKGQKIAHAGVTLGNKTSNEQTPHVWSGLRDRKLDIDEDFVYAAYKENLELTLPHVRKLISSLDGKSVVTSDHGNLTGDRTRPIPVKGYGHPRGFYAPELVTVPWLVIEGSNRRHITTDPPSKNEQMDSEVVENRLEDLGYR</sequence>
<gene>
    <name evidence="2" type="ORF">BDK88_2148</name>
</gene>
<name>A0A482Y866_9EURY</name>
<feature type="compositionally biased region" description="Basic and acidic residues" evidence="1">
    <location>
        <begin position="305"/>
        <end position="315"/>
    </location>
</feature>
<dbReference type="SUPFAM" id="SSF53649">
    <property type="entry name" value="Alkaline phosphatase-like"/>
    <property type="match status" value="1"/>
</dbReference>
<reference evidence="2 3" key="1">
    <citation type="submission" date="2019-02" db="EMBL/GenBank/DDBJ databases">
        <title>Genomic Encyclopedia of Archaeal and Bacterial Type Strains, Phase II (KMG-II): from individual species to whole genera.</title>
        <authorList>
            <person name="Goeker M."/>
        </authorList>
    </citation>
    <scope>NUCLEOTIDE SEQUENCE [LARGE SCALE GENOMIC DNA]</scope>
    <source>
        <strain evidence="2 3">DSM 18328</strain>
    </source>
</reference>
<evidence type="ECO:0000256" key="1">
    <source>
        <dbReference type="SAM" id="MobiDB-lite"/>
    </source>
</evidence>
<dbReference type="EMBL" id="SHMP01000004">
    <property type="protein sequence ID" value="RZV10934.1"/>
    <property type="molecule type" value="Genomic_DNA"/>
</dbReference>
<evidence type="ECO:0000313" key="3">
    <source>
        <dbReference type="Proteomes" id="UP000291097"/>
    </source>
</evidence>
<proteinExistence type="predicted"/>